<accession>A0A1G6WEE8</accession>
<keyword evidence="9" id="KW-1185">Reference proteome</keyword>
<evidence type="ECO:0000256" key="4">
    <source>
        <dbReference type="ARBA" id="ARBA00022989"/>
    </source>
</evidence>
<proteinExistence type="predicted"/>
<evidence type="ECO:0000259" key="7">
    <source>
        <dbReference type="SMART" id="SM00563"/>
    </source>
</evidence>
<evidence type="ECO:0000256" key="2">
    <source>
        <dbReference type="ARBA" id="ARBA00022475"/>
    </source>
</evidence>
<evidence type="ECO:0000313" key="9">
    <source>
        <dbReference type="Proteomes" id="UP000199109"/>
    </source>
</evidence>
<name>A0A1G6WEE8_9FLAO</name>
<dbReference type="SUPFAM" id="SSF82866">
    <property type="entry name" value="Multidrug efflux transporter AcrB transmembrane domain"/>
    <property type="match status" value="2"/>
</dbReference>
<dbReference type="SMART" id="SM00563">
    <property type="entry name" value="PlsC"/>
    <property type="match status" value="1"/>
</dbReference>
<feature type="transmembrane region" description="Helical" evidence="6">
    <location>
        <begin position="750"/>
        <end position="768"/>
    </location>
</feature>
<keyword evidence="5 6" id="KW-0472">Membrane</keyword>
<dbReference type="GO" id="GO:0005886">
    <property type="term" value="C:plasma membrane"/>
    <property type="evidence" value="ECO:0007669"/>
    <property type="project" value="UniProtKB-SubCell"/>
</dbReference>
<evidence type="ECO:0000256" key="3">
    <source>
        <dbReference type="ARBA" id="ARBA00022692"/>
    </source>
</evidence>
<dbReference type="Pfam" id="PF01553">
    <property type="entry name" value="Acyltransferase"/>
    <property type="match status" value="1"/>
</dbReference>
<feature type="transmembrane region" description="Helical" evidence="6">
    <location>
        <begin position="436"/>
        <end position="453"/>
    </location>
</feature>
<feature type="transmembrane region" description="Helical" evidence="6">
    <location>
        <begin position="271"/>
        <end position="289"/>
    </location>
</feature>
<keyword evidence="2" id="KW-1003">Cell membrane</keyword>
<comment type="subcellular location">
    <subcellularLocation>
        <location evidence="1">Cell membrane</location>
        <topology evidence="1">Multi-pass membrane protein</topology>
    </subcellularLocation>
</comment>
<dbReference type="EMBL" id="FNAO01000001">
    <property type="protein sequence ID" value="SDD63445.1"/>
    <property type="molecule type" value="Genomic_DNA"/>
</dbReference>
<feature type="transmembrane region" description="Helical" evidence="6">
    <location>
        <begin position="661"/>
        <end position="680"/>
    </location>
</feature>
<feature type="transmembrane region" description="Helical" evidence="6">
    <location>
        <begin position="773"/>
        <end position="796"/>
    </location>
</feature>
<feature type="transmembrane region" description="Helical" evidence="6">
    <location>
        <begin position="362"/>
        <end position="380"/>
    </location>
</feature>
<feature type="transmembrane region" description="Helical" evidence="6">
    <location>
        <begin position="387"/>
        <end position="406"/>
    </location>
</feature>
<dbReference type="Pfam" id="PF03176">
    <property type="entry name" value="MMPL"/>
    <property type="match status" value="2"/>
</dbReference>
<evidence type="ECO:0000313" key="8">
    <source>
        <dbReference type="EMBL" id="SDD63445.1"/>
    </source>
</evidence>
<dbReference type="AlphaFoldDB" id="A0A1G6WEE8"/>
<dbReference type="RefSeq" id="WP_091864923.1">
    <property type="nucleotide sequence ID" value="NZ_FNAO01000001.1"/>
</dbReference>
<dbReference type="Proteomes" id="UP000199109">
    <property type="component" value="Unassembled WGS sequence"/>
</dbReference>
<dbReference type="PANTHER" id="PTHR33406:SF13">
    <property type="entry name" value="MEMBRANE PROTEIN YDFJ"/>
    <property type="match status" value="1"/>
</dbReference>
<evidence type="ECO:0000256" key="1">
    <source>
        <dbReference type="ARBA" id="ARBA00004651"/>
    </source>
</evidence>
<feature type="transmembrane region" description="Helical" evidence="6">
    <location>
        <begin position="816"/>
        <end position="842"/>
    </location>
</feature>
<keyword evidence="4 6" id="KW-1133">Transmembrane helix</keyword>
<feature type="transmembrane region" description="Helical" evidence="6">
    <location>
        <begin position="322"/>
        <end position="342"/>
    </location>
</feature>
<feature type="transmembrane region" description="Helical" evidence="6">
    <location>
        <begin position="686"/>
        <end position="704"/>
    </location>
</feature>
<feature type="transmembrane region" description="Helical" evidence="6">
    <location>
        <begin position="17"/>
        <end position="34"/>
    </location>
</feature>
<dbReference type="GO" id="GO:0016746">
    <property type="term" value="F:acyltransferase activity"/>
    <property type="evidence" value="ECO:0007669"/>
    <property type="project" value="InterPro"/>
</dbReference>
<feature type="transmembrane region" description="Helical" evidence="6">
    <location>
        <begin position="711"/>
        <end position="730"/>
    </location>
</feature>
<dbReference type="InterPro" id="IPR050545">
    <property type="entry name" value="Mycobact_MmpL"/>
</dbReference>
<dbReference type="CDD" id="cd07989">
    <property type="entry name" value="LPLAT_AGPAT-like"/>
    <property type="match status" value="1"/>
</dbReference>
<gene>
    <name evidence="8" type="ORF">SAMN05421636_101263</name>
</gene>
<organism evidence="8 9">
    <name type="scientific">Pricia antarctica</name>
    <dbReference type="NCBI Taxonomy" id="641691"/>
    <lineage>
        <taxon>Bacteria</taxon>
        <taxon>Pseudomonadati</taxon>
        <taxon>Bacteroidota</taxon>
        <taxon>Flavobacteriia</taxon>
        <taxon>Flavobacteriales</taxon>
        <taxon>Flavobacteriaceae</taxon>
        <taxon>Pricia</taxon>
    </lineage>
</organism>
<protein>
    <recommendedName>
        <fullName evidence="7">Phospholipid/glycerol acyltransferase domain-containing protein</fullName>
    </recommendedName>
</protein>
<evidence type="ECO:0000256" key="5">
    <source>
        <dbReference type="ARBA" id="ARBA00023136"/>
    </source>
</evidence>
<dbReference type="STRING" id="641691.SAMN05421636_101263"/>
<dbReference type="Gene3D" id="1.20.1640.10">
    <property type="entry name" value="Multidrug efflux transporter AcrB transmembrane domain"/>
    <property type="match status" value="2"/>
</dbReference>
<feature type="domain" description="Phospholipid/glycerol acyltransferase" evidence="7">
    <location>
        <begin position="890"/>
        <end position="999"/>
    </location>
</feature>
<sequence length="1233" mass="138150">MGNFFLWAYETIAKKRWAVLLCLLGFVGVLLGIARQIEFDDDISSLIPANEETQRTLQVLKSIAFTDKIVVNIRKGEKGTVDDLTHYASDFLDSLEASQSEFIKNIQGRVASEDVSETLDLVYENLPLFLEASDYVAIQNKLSQDSIAKITAENYRTLVSPTGIVAKKSIVRDPLGLSFIALKKLRQLGIGEGFKLKNGFLLNDREENILLFITPTFGSGETNKNLPFSEALYSLQDVLNAAYGKKASSEYFGAALSAVSNAKQIERDIKFTVGIALTLLIVLLILFYRKLILPLILFCPTLFGGLLAIAILCLIRDKISALSLGIGAVLLGVTLDYGLHILTHIRNGEDMKSLFKEVAPSVMISSLTTASAFLCLLFLDSQALQDLGLFAAISVLGASVFALLFIPQVYQGKKALTAQKTILDRWANFEWHKSKWAISVLAILFVTSMFTYNKVIFDQDIAKLNYETQALLDARERLEKLTDIGSKSLYLSTYGENLQEVLQRNDSLFLQLEYLKEHGKVISFGSVGTLVKSNRTQQKKIEAWRRFWDTAKIESLKNNLTKSGSELGFKPSTFSRFYSLLNTDFEPLLLADLAAIKSFSVDDYVVNDTNGTTITSLVKVDDSNTSDVREQFEDVPNTLLIDRQNVNETFLGHLKNDFNRLLGYSLIVVLLILFLFYRSFTLTLVTSIPIFVTWFLTVGIMGVFHIEFNIFNIIICSFIFGLGVDYSIFMTNGLLTEYRAGEKTLVTHKTSIILSVITTIAGIGVLVFAKHPVLYTVSVVSLIGIGCALFVAFTLQPLLFRLFLGDTHKRPIQLRVLIQSLLSFAYFDLGGLLLSVYSWIVLKLNPRARAKKQLGLHKVTSKFMKSVLYTNPFVAKKVINNHNETFKKPAMLIANHTSFLDILAMGMLHPKCIYLVKDHVYNSKTVGYAARLHGAYPVSGGIEGGEAFLAQKLEQGFSIIAFPEGTRSATNKIGRFHKGAFYLAEQLNLDILPILIHGSSEVSPKGSFIIRNGSITVEILPRISPTDPQFATTYSKRPKEIGQYFRSEFRRLRGQIEDKTYWHQLILDNYRFKGDTLYKVIKKDLRNNAETYKKILENVGVTDIIVHLSKDFGQLDLLLALDSVDRKVISYLENQEARAVLKNNYLTYNYSKIKVVDSVEEALGNTSNVLILNVEGFDVKSISKKDWDEITILILLKEVRMLVKDAKTLGFEIEKEGNQYVVLVKAAGKKTIP</sequence>
<feature type="transmembrane region" description="Helical" evidence="6">
    <location>
        <begin position="295"/>
        <end position="315"/>
    </location>
</feature>
<dbReference type="SUPFAM" id="SSF69593">
    <property type="entry name" value="Glycerol-3-phosphate (1)-acyltransferase"/>
    <property type="match status" value="1"/>
</dbReference>
<dbReference type="PANTHER" id="PTHR33406">
    <property type="entry name" value="MEMBRANE PROTEIN MJ1562-RELATED"/>
    <property type="match status" value="1"/>
</dbReference>
<dbReference type="InterPro" id="IPR002123">
    <property type="entry name" value="Plipid/glycerol_acylTrfase"/>
</dbReference>
<dbReference type="OrthoDB" id="9803035at2"/>
<evidence type="ECO:0000256" key="6">
    <source>
        <dbReference type="SAM" id="Phobius"/>
    </source>
</evidence>
<dbReference type="InterPro" id="IPR004869">
    <property type="entry name" value="MMPL_dom"/>
</dbReference>
<keyword evidence="3 6" id="KW-0812">Transmembrane</keyword>
<reference evidence="8 9" key="1">
    <citation type="submission" date="2016-10" db="EMBL/GenBank/DDBJ databases">
        <authorList>
            <person name="de Groot N.N."/>
        </authorList>
    </citation>
    <scope>NUCLEOTIDE SEQUENCE [LARGE SCALE GENOMIC DNA]</scope>
    <source>
        <strain evidence="8 9">DSM 23421</strain>
    </source>
</reference>